<sequence>MSTFTIDHKDSQLTVEQSDKRRFKVALPGRTIVLFLKQDNEGANHWFEDGTDNETPETKEIGQAIDNYLAKAEN</sequence>
<proteinExistence type="predicted"/>
<dbReference type="RefSeq" id="WP_162330269.1">
    <property type="nucleotide sequence ID" value="NZ_CP048113.1"/>
</dbReference>
<name>A0A6B9Z9A9_9BACT</name>
<dbReference type="EMBL" id="CP048113">
    <property type="protein sequence ID" value="QHS58566.1"/>
    <property type="molecule type" value="Genomic_DNA"/>
</dbReference>
<protein>
    <submittedName>
        <fullName evidence="1">Uncharacterized protein</fullName>
    </submittedName>
</protein>
<accession>A0A6B9Z9A9</accession>
<reference evidence="1 2" key="1">
    <citation type="submission" date="2020-01" db="EMBL/GenBank/DDBJ databases">
        <title>Complete genome sequence of Chitinophaga sp. H33E-04 isolated from quinoa roots.</title>
        <authorList>
            <person name="Weon H.-Y."/>
            <person name="Lee S.A."/>
        </authorList>
    </citation>
    <scope>NUCLEOTIDE SEQUENCE [LARGE SCALE GENOMIC DNA]</scope>
    <source>
        <strain evidence="1 2">H33E-04</strain>
    </source>
</reference>
<evidence type="ECO:0000313" key="2">
    <source>
        <dbReference type="Proteomes" id="UP000476411"/>
    </source>
</evidence>
<dbReference type="KEGG" id="chih:GWR21_02835"/>
<dbReference type="AlphaFoldDB" id="A0A6B9Z9A9"/>
<evidence type="ECO:0000313" key="1">
    <source>
        <dbReference type="EMBL" id="QHS58566.1"/>
    </source>
</evidence>
<gene>
    <name evidence="1" type="ORF">GWR21_02835</name>
</gene>
<dbReference type="Proteomes" id="UP000476411">
    <property type="component" value="Chromosome"/>
</dbReference>
<organism evidence="1 2">
    <name type="scientific">Chitinophaga agri</name>
    <dbReference type="NCBI Taxonomy" id="2703787"/>
    <lineage>
        <taxon>Bacteria</taxon>
        <taxon>Pseudomonadati</taxon>
        <taxon>Bacteroidota</taxon>
        <taxon>Chitinophagia</taxon>
        <taxon>Chitinophagales</taxon>
        <taxon>Chitinophagaceae</taxon>
        <taxon>Chitinophaga</taxon>
    </lineage>
</organism>
<keyword evidence="2" id="KW-1185">Reference proteome</keyword>